<dbReference type="PROSITE" id="PS51344">
    <property type="entry name" value="HTH_TFE_IIE"/>
    <property type="match status" value="1"/>
</dbReference>
<organism evidence="6 7">
    <name type="scientific">Gonapodya prolifera (strain JEL478)</name>
    <name type="common">Monoblepharis prolifera</name>
    <dbReference type="NCBI Taxonomy" id="1344416"/>
    <lineage>
        <taxon>Eukaryota</taxon>
        <taxon>Fungi</taxon>
        <taxon>Fungi incertae sedis</taxon>
        <taxon>Chytridiomycota</taxon>
        <taxon>Chytridiomycota incertae sedis</taxon>
        <taxon>Monoblepharidomycetes</taxon>
        <taxon>Monoblepharidales</taxon>
        <taxon>Gonapodyaceae</taxon>
        <taxon>Gonapodya</taxon>
    </lineage>
</organism>
<reference evidence="6 7" key="1">
    <citation type="journal article" date="2015" name="Genome Biol. Evol.">
        <title>Phylogenomic analyses indicate that early fungi evolved digesting cell walls of algal ancestors of land plants.</title>
        <authorList>
            <person name="Chang Y."/>
            <person name="Wang S."/>
            <person name="Sekimoto S."/>
            <person name="Aerts A.L."/>
            <person name="Choi C."/>
            <person name="Clum A."/>
            <person name="LaButti K.M."/>
            <person name="Lindquist E.A."/>
            <person name="Yee Ngan C."/>
            <person name="Ohm R.A."/>
            <person name="Salamov A.A."/>
            <person name="Grigoriev I.V."/>
            <person name="Spatafora J.W."/>
            <person name="Berbee M.L."/>
        </authorList>
    </citation>
    <scope>NUCLEOTIDE SEQUENCE [LARGE SCALE GENOMIC DNA]</scope>
    <source>
        <strain evidence="6 7">JEL478</strain>
    </source>
</reference>
<dbReference type="SUPFAM" id="SSF57783">
    <property type="entry name" value="Zinc beta-ribbon"/>
    <property type="match status" value="1"/>
</dbReference>
<dbReference type="Pfam" id="PF02002">
    <property type="entry name" value="TFIIE_alpha"/>
    <property type="match status" value="1"/>
</dbReference>
<evidence type="ECO:0000259" key="5">
    <source>
        <dbReference type="PROSITE" id="PS51344"/>
    </source>
</evidence>
<dbReference type="InterPro" id="IPR024550">
    <property type="entry name" value="TFIIEa/SarR/Rpc3_HTH_dom"/>
</dbReference>
<dbReference type="OrthoDB" id="361102at2759"/>
<dbReference type="STRING" id="1344416.A0A139A7N8"/>
<keyword evidence="7" id="KW-1185">Reference proteome</keyword>
<evidence type="ECO:0000313" key="6">
    <source>
        <dbReference type="EMBL" id="KXS12455.1"/>
    </source>
</evidence>
<accession>A0A139A7N8</accession>
<dbReference type="AlphaFoldDB" id="A0A139A7N8"/>
<feature type="region of interest" description="Disordered" evidence="4">
    <location>
        <begin position="312"/>
        <end position="396"/>
    </location>
</feature>
<dbReference type="PANTHER" id="PTHR13097:SF7">
    <property type="entry name" value="GENERAL TRANSCRIPTION FACTOR IIE SUBUNIT 1"/>
    <property type="match status" value="1"/>
</dbReference>
<dbReference type="InterPro" id="IPR017919">
    <property type="entry name" value="TFIIE/TFIIEa_HTH"/>
</dbReference>
<feature type="compositionally biased region" description="Polar residues" evidence="4">
    <location>
        <begin position="327"/>
        <end position="343"/>
    </location>
</feature>
<feature type="region of interest" description="Disordered" evidence="4">
    <location>
        <begin position="265"/>
        <end position="295"/>
    </location>
</feature>
<dbReference type="GO" id="GO:0006367">
    <property type="term" value="P:transcription initiation at RNA polymerase II promoter"/>
    <property type="evidence" value="ECO:0007669"/>
    <property type="project" value="InterPro"/>
</dbReference>
<dbReference type="SMART" id="SM00531">
    <property type="entry name" value="TFIIE"/>
    <property type="match status" value="1"/>
</dbReference>
<dbReference type="EMBL" id="KQ965788">
    <property type="protein sequence ID" value="KXS12455.1"/>
    <property type="molecule type" value="Genomic_DNA"/>
</dbReference>
<dbReference type="InterPro" id="IPR039997">
    <property type="entry name" value="TFE"/>
</dbReference>
<dbReference type="Gene3D" id="3.30.40.10">
    <property type="entry name" value="Zinc/RING finger domain, C3HC4 (zinc finger)"/>
    <property type="match status" value="1"/>
</dbReference>
<comment type="similarity">
    <text evidence="1">Belongs to the TFIIE alpha subunit family.</text>
</comment>
<dbReference type="GO" id="GO:0005673">
    <property type="term" value="C:transcription factor TFIIE complex"/>
    <property type="evidence" value="ECO:0007669"/>
    <property type="project" value="TreeGrafter"/>
</dbReference>
<protein>
    <recommendedName>
        <fullName evidence="5">HTH TFE/IIEalpha-type domain-containing protein</fullName>
    </recommendedName>
</protein>
<sequence>MANSDQDQAVLVELVRRVTRAFYTHPHILIMDLIAAKGELRDEELVAATKIPSKELARFCQKLKEDRLLSSESKETNINQKILQRNTYYIDFIEFINAVRLRIALVNRRIQRDINAAEERQSFRCPICRRTYDLTDAQRLLDYATGEIRCEDDKEILAIEGDKALSKMTHETYQKFARQTEKLVELLSKTDSMKIEAHKRAEKLTKEQKQLLRADKPLVPERKIAVLLRDPANSSLGSDGKIKSEAGPAKVQELPIWHQFSTVTGERIVNPKSTNPTGGVSGSSTHVPPDAETDEKQKHDLAAYLANYQGNAASSDAESDEEDFSDVGSTIAATPADTASPSYAGTPAYSGPAGMAPGGYGNGNHESGDEERQVKKAKVEDNTVADEDDDDDFEDV</sequence>
<feature type="compositionally biased region" description="Polar residues" evidence="4">
    <location>
        <begin position="271"/>
        <end position="286"/>
    </location>
</feature>
<gene>
    <name evidence="6" type="ORF">M427DRAFT_137329</name>
</gene>
<evidence type="ECO:0000256" key="3">
    <source>
        <dbReference type="ARBA" id="ARBA00023163"/>
    </source>
</evidence>
<keyword evidence="3" id="KW-0804">Transcription</keyword>
<evidence type="ECO:0000256" key="4">
    <source>
        <dbReference type="SAM" id="MobiDB-lite"/>
    </source>
</evidence>
<evidence type="ECO:0000256" key="1">
    <source>
        <dbReference type="ARBA" id="ARBA00008947"/>
    </source>
</evidence>
<feature type="compositionally biased region" description="Acidic residues" evidence="4">
    <location>
        <begin position="383"/>
        <end position="396"/>
    </location>
</feature>
<dbReference type="InterPro" id="IPR002853">
    <property type="entry name" value="TFIIE_asu"/>
</dbReference>
<name>A0A139A7N8_GONPJ</name>
<dbReference type="OMA" id="EYCHTEL"/>
<dbReference type="PANTHER" id="PTHR13097">
    <property type="entry name" value="TRANSCRIPTION INITIATION FACTOR IIE, ALPHA SUBUNIT"/>
    <property type="match status" value="1"/>
</dbReference>
<dbReference type="Proteomes" id="UP000070544">
    <property type="component" value="Unassembled WGS sequence"/>
</dbReference>
<evidence type="ECO:0000313" key="7">
    <source>
        <dbReference type="Proteomes" id="UP000070544"/>
    </source>
</evidence>
<evidence type="ECO:0000256" key="2">
    <source>
        <dbReference type="ARBA" id="ARBA00023015"/>
    </source>
</evidence>
<feature type="compositionally biased region" description="Basic and acidic residues" evidence="4">
    <location>
        <begin position="366"/>
        <end position="381"/>
    </location>
</feature>
<keyword evidence="2" id="KW-0805">Transcription regulation</keyword>
<dbReference type="InterPro" id="IPR013083">
    <property type="entry name" value="Znf_RING/FYVE/PHD"/>
</dbReference>
<proteinExistence type="inferred from homology"/>
<feature type="domain" description="HTH TFE/IIEalpha-type" evidence="5">
    <location>
        <begin position="11"/>
        <end position="100"/>
    </location>
</feature>